<dbReference type="InterPro" id="IPR010359">
    <property type="entry name" value="IrrE_HExxH"/>
</dbReference>
<reference evidence="4" key="1">
    <citation type="submission" date="2017-04" db="EMBL/GenBank/DDBJ databases">
        <title>Function of individual gut microbiota members based on whole genome sequencing of pure cultures obtained from chicken caecum.</title>
        <authorList>
            <person name="Medvecky M."/>
            <person name="Cejkova D."/>
            <person name="Polansky O."/>
            <person name="Karasova D."/>
            <person name="Kubasova T."/>
            <person name="Cizek A."/>
            <person name="Rychlik I."/>
        </authorList>
    </citation>
    <scope>NUCLEOTIDE SEQUENCE [LARGE SCALE GENOMIC DNA]</scope>
    <source>
        <strain evidence="4">An70</strain>
    </source>
</reference>
<feature type="region of interest" description="Disordered" evidence="1">
    <location>
        <begin position="1"/>
        <end position="22"/>
    </location>
</feature>
<dbReference type="Pfam" id="PF06114">
    <property type="entry name" value="Peptidase_M78"/>
    <property type="match status" value="1"/>
</dbReference>
<dbReference type="Gene3D" id="1.10.10.2910">
    <property type="match status" value="1"/>
</dbReference>
<dbReference type="AlphaFoldDB" id="A0A1Y3TZ07"/>
<dbReference type="EMBL" id="NFHO01000011">
    <property type="protein sequence ID" value="OUN41796.1"/>
    <property type="molecule type" value="Genomic_DNA"/>
</dbReference>
<protein>
    <recommendedName>
        <fullName evidence="2">IrrE N-terminal-like domain-containing protein</fullName>
    </recommendedName>
</protein>
<gene>
    <name evidence="3" type="ORF">B5G21_09155</name>
</gene>
<feature type="domain" description="IrrE N-terminal-like" evidence="2">
    <location>
        <begin position="159"/>
        <end position="211"/>
    </location>
</feature>
<feature type="compositionally biased region" description="Polar residues" evidence="1">
    <location>
        <begin position="7"/>
        <end position="20"/>
    </location>
</feature>
<evidence type="ECO:0000256" key="1">
    <source>
        <dbReference type="SAM" id="MobiDB-lite"/>
    </source>
</evidence>
<evidence type="ECO:0000259" key="2">
    <source>
        <dbReference type="Pfam" id="PF06114"/>
    </source>
</evidence>
<comment type="caution">
    <text evidence="3">The sequence shown here is derived from an EMBL/GenBank/DDBJ whole genome shotgun (WGS) entry which is preliminary data.</text>
</comment>
<dbReference type="Proteomes" id="UP000196560">
    <property type="component" value="Unassembled WGS sequence"/>
</dbReference>
<evidence type="ECO:0000313" key="3">
    <source>
        <dbReference type="EMBL" id="OUN41796.1"/>
    </source>
</evidence>
<evidence type="ECO:0000313" key="4">
    <source>
        <dbReference type="Proteomes" id="UP000196560"/>
    </source>
</evidence>
<accession>A0A1Y3TZ07</accession>
<proteinExistence type="predicted"/>
<name>A0A1Y3TZ07_9ACTN</name>
<keyword evidence="4" id="KW-1185">Reference proteome</keyword>
<sequence>MLLNAVSCPSSSRRTASPFPSASRGWFRRTSTLPSPSPEALPTLAIARRSESRRFLMRQIPTISEGIDRGFEVPPCSRLDLLLYADAVHSAVGYDGAAAFPIVSFMENILPQVYPDASFEIVAAGSLRDKYGETFPADHFIRLPEDIYDAAAAGEGFARMTVAHEVAHLLWHEKVPISLARRRAGSELPAYRTSEWQANALAGALLMPIRRIVSMDPYEVEGKYLVSASAARVQTQKARKSYRAFLNAKGVCMKKAS</sequence>
<organism evidence="3 4">
    <name type="scientific">Enorma massiliensis</name>
    <dbReference type="NCBI Taxonomy" id="1472761"/>
    <lineage>
        <taxon>Bacteria</taxon>
        <taxon>Bacillati</taxon>
        <taxon>Actinomycetota</taxon>
        <taxon>Coriobacteriia</taxon>
        <taxon>Coriobacteriales</taxon>
        <taxon>Coriobacteriaceae</taxon>
        <taxon>Enorma</taxon>
    </lineage>
</organism>